<dbReference type="AlphaFoldDB" id="A0A5B6VBK8"/>
<reference evidence="2" key="1">
    <citation type="journal article" date="2019" name="Plant Biotechnol. J.">
        <title>Genome sequencing of the Australian wild diploid species Gossypium australe highlights disease resistance and delayed gland morphogenesis.</title>
        <authorList>
            <person name="Cai Y."/>
            <person name="Cai X."/>
            <person name="Wang Q."/>
            <person name="Wang P."/>
            <person name="Zhang Y."/>
            <person name="Cai C."/>
            <person name="Xu Y."/>
            <person name="Wang K."/>
            <person name="Zhou Z."/>
            <person name="Wang C."/>
            <person name="Geng S."/>
            <person name="Li B."/>
            <person name="Dong Q."/>
            <person name="Hou Y."/>
            <person name="Wang H."/>
            <person name="Ai P."/>
            <person name="Liu Z."/>
            <person name="Yi F."/>
            <person name="Sun M."/>
            <person name="An G."/>
            <person name="Cheng J."/>
            <person name="Zhang Y."/>
            <person name="Shi Q."/>
            <person name="Xie Y."/>
            <person name="Shi X."/>
            <person name="Chang Y."/>
            <person name="Huang F."/>
            <person name="Chen Y."/>
            <person name="Hong S."/>
            <person name="Mi L."/>
            <person name="Sun Q."/>
            <person name="Zhang L."/>
            <person name="Zhou B."/>
            <person name="Peng R."/>
            <person name="Zhang X."/>
            <person name="Liu F."/>
        </authorList>
    </citation>
    <scope>NUCLEOTIDE SEQUENCE [LARGE SCALE GENOMIC DNA]</scope>
    <source>
        <strain evidence="2">cv. PA1801</strain>
    </source>
</reference>
<dbReference type="Proteomes" id="UP000325315">
    <property type="component" value="Unassembled WGS sequence"/>
</dbReference>
<evidence type="ECO:0000313" key="1">
    <source>
        <dbReference type="EMBL" id="KAA3466529.1"/>
    </source>
</evidence>
<comment type="caution">
    <text evidence="1">The sequence shown here is derived from an EMBL/GenBank/DDBJ whole genome shotgun (WGS) entry which is preliminary data.</text>
</comment>
<name>A0A5B6VBK8_9ROSI</name>
<dbReference type="EMBL" id="SMMG02000007">
    <property type="protein sequence ID" value="KAA3466529.1"/>
    <property type="molecule type" value="Genomic_DNA"/>
</dbReference>
<dbReference type="PANTHER" id="PTHR11439:SF511">
    <property type="match status" value="1"/>
</dbReference>
<sequence>MRPDIAFAVQHLSELMQRPKKSHYKATLRIVRWGLFFFPAKGSVRLIAYCDSDWAYCPMSRKSVTRYCVK</sequence>
<gene>
    <name evidence="1" type="ORF">EPI10_001616</name>
</gene>
<protein>
    <submittedName>
        <fullName evidence="1">Uncharacterized protein</fullName>
    </submittedName>
</protein>
<proteinExistence type="predicted"/>
<accession>A0A5B6VBK8</accession>
<dbReference type="PANTHER" id="PTHR11439">
    <property type="entry name" value="GAG-POL-RELATED RETROTRANSPOSON"/>
    <property type="match status" value="1"/>
</dbReference>
<dbReference type="OrthoDB" id="1001284at2759"/>
<keyword evidence="2" id="KW-1185">Reference proteome</keyword>
<organism evidence="1 2">
    <name type="scientific">Gossypium australe</name>
    <dbReference type="NCBI Taxonomy" id="47621"/>
    <lineage>
        <taxon>Eukaryota</taxon>
        <taxon>Viridiplantae</taxon>
        <taxon>Streptophyta</taxon>
        <taxon>Embryophyta</taxon>
        <taxon>Tracheophyta</taxon>
        <taxon>Spermatophyta</taxon>
        <taxon>Magnoliopsida</taxon>
        <taxon>eudicotyledons</taxon>
        <taxon>Gunneridae</taxon>
        <taxon>Pentapetalae</taxon>
        <taxon>rosids</taxon>
        <taxon>malvids</taxon>
        <taxon>Malvales</taxon>
        <taxon>Malvaceae</taxon>
        <taxon>Malvoideae</taxon>
        <taxon>Gossypium</taxon>
    </lineage>
</organism>
<evidence type="ECO:0000313" key="2">
    <source>
        <dbReference type="Proteomes" id="UP000325315"/>
    </source>
</evidence>